<name>A0A8J7ACU4_DESMC</name>
<keyword evidence="2" id="KW-0472">Membrane</keyword>
<feature type="transmembrane region" description="Helical" evidence="2">
    <location>
        <begin position="77"/>
        <end position="97"/>
    </location>
</feature>
<proteinExistence type="predicted"/>
<sequence length="251" mass="26554">MSMPNEREIKNSEVRQESYTDTNGNTHTNLTRTTETLNNSTNPNSYQNGYVQGRNSEFRYQQANLAERDEKNTSNGLLLGIIITSLAGLIIGGVWYFNQRGNTAVDSTVPVLVPLPSDSSPTPTASPQPQTTIIEKTREVPVPVPVPQQQVTPPSAPSQPNINITVPPQQPPVEKAPSATQPTSNGTQGQATSPSTNTPTSQNDSSTSTVTPGTESNTSKTTPSQGIDKSNTTSNSDSPNTGDSTTGGSAQ</sequence>
<feature type="compositionally biased region" description="Polar residues" evidence="1">
    <location>
        <begin position="210"/>
        <end position="227"/>
    </location>
</feature>
<feature type="region of interest" description="Disordered" evidence="1">
    <location>
        <begin position="139"/>
        <end position="251"/>
    </location>
</feature>
<feature type="compositionally biased region" description="Low complexity" evidence="1">
    <location>
        <begin position="228"/>
        <end position="251"/>
    </location>
</feature>
<feature type="compositionally biased region" description="Low complexity" evidence="1">
    <location>
        <begin position="192"/>
        <end position="209"/>
    </location>
</feature>
<dbReference type="RefSeq" id="WP_193916298.1">
    <property type="nucleotide sequence ID" value="NZ_JADEXS020000001.1"/>
</dbReference>
<keyword evidence="4" id="KW-1185">Reference proteome</keyword>
<evidence type="ECO:0000313" key="4">
    <source>
        <dbReference type="Proteomes" id="UP000622533"/>
    </source>
</evidence>
<keyword evidence="2" id="KW-0812">Transmembrane</keyword>
<gene>
    <name evidence="3" type="ORF">IQ276_11280</name>
</gene>
<comment type="caution">
    <text evidence="3">The sequence shown here is derived from an EMBL/GenBank/DDBJ whole genome shotgun (WGS) entry which is preliminary data.</text>
</comment>
<accession>A0A8J7ACU4</accession>
<feature type="compositionally biased region" description="Low complexity" evidence="1">
    <location>
        <begin position="22"/>
        <end position="42"/>
    </location>
</feature>
<protein>
    <submittedName>
        <fullName evidence="3">Uncharacterized protein</fullName>
    </submittedName>
</protein>
<keyword evidence="2" id="KW-1133">Transmembrane helix</keyword>
<feature type="compositionally biased region" description="Basic and acidic residues" evidence="1">
    <location>
        <begin position="1"/>
        <end position="18"/>
    </location>
</feature>
<organism evidence="3 4">
    <name type="scientific">Desmonostoc muscorum LEGE 12446</name>
    <dbReference type="NCBI Taxonomy" id="1828758"/>
    <lineage>
        <taxon>Bacteria</taxon>
        <taxon>Bacillati</taxon>
        <taxon>Cyanobacteriota</taxon>
        <taxon>Cyanophyceae</taxon>
        <taxon>Nostocales</taxon>
        <taxon>Nostocaceae</taxon>
        <taxon>Desmonostoc</taxon>
    </lineage>
</organism>
<dbReference type="Proteomes" id="UP000622533">
    <property type="component" value="Unassembled WGS sequence"/>
</dbReference>
<evidence type="ECO:0000256" key="2">
    <source>
        <dbReference type="SAM" id="Phobius"/>
    </source>
</evidence>
<dbReference type="AlphaFoldDB" id="A0A8J7ACU4"/>
<dbReference type="EMBL" id="JADEXS010000121">
    <property type="protein sequence ID" value="MBE9022987.1"/>
    <property type="molecule type" value="Genomic_DNA"/>
</dbReference>
<evidence type="ECO:0000313" key="3">
    <source>
        <dbReference type="EMBL" id="MBE9022987.1"/>
    </source>
</evidence>
<evidence type="ECO:0000256" key="1">
    <source>
        <dbReference type="SAM" id="MobiDB-lite"/>
    </source>
</evidence>
<reference evidence="3" key="1">
    <citation type="submission" date="2020-10" db="EMBL/GenBank/DDBJ databases">
        <authorList>
            <person name="Castelo-Branco R."/>
            <person name="Eusebio N."/>
            <person name="Adriana R."/>
            <person name="Vieira A."/>
            <person name="Brugerolle De Fraissinette N."/>
            <person name="Rezende De Castro R."/>
            <person name="Schneider M.P."/>
            <person name="Vasconcelos V."/>
            <person name="Leao P.N."/>
        </authorList>
    </citation>
    <scope>NUCLEOTIDE SEQUENCE</scope>
    <source>
        <strain evidence="3">LEGE 12446</strain>
    </source>
</reference>
<feature type="region of interest" description="Disordered" evidence="1">
    <location>
        <begin position="1"/>
        <end position="47"/>
    </location>
</feature>
<feature type="compositionally biased region" description="Polar residues" evidence="1">
    <location>
        <begin position="178"/>
        <end position="191"/>
    </location>
</feature>